<keyword evidence="5" id="KW-0175">Coiled coil</keyword>
<evidence type="ECO:0000259" key="7">
    <source>
        <dbReference type="PROSITE" id="PS51123"/>
    </source>
</evidence>
<dbReference type="AlphaFoldDB" id="A0AAN2BKC8"/>
<dbReference type="PRINTS" id="PR01021">
    <property type="entry name" value="OMPADOMAIN"/>
</dbReference>
<reference evidence="8 9" key="1">
    <citation type="journal article" date="2022" name="IScience">
        <title>An ultrasensitive nanofiber-based assay for enzymatic hydrolysis and deep-sea microbial degradation of cellulose.</title>
        <authorList>
            <person name="Tsudome M."/>
            <person name="Tachioka M."/>
            <person name="Miyazaki M."/>
            <person name="Uchimura K."/>
            <person name="Tsuda M."/>
            <person name="Takaki Y."/>
            <person name="Deguchi S."/>
        </authorList>
    </citation>
    <scope>NUCLEOTIDE SEQUENCE [LARGE SCALE GENOMIC DNA]</scope>
    <source>
        <strain evidence="8 9">GE09</strain>
    </source>
</reference>
<proteinExistence type="predicted"/>
<dbReference type="Gene3D" id="3.30.1330.60">
    <property type="entry name" value="OmpA-like domain"/>
    <property type="match status" value="1"/>
</dbReference>
<evidence type="ECO:0000313" key="9">
    <source>
        <dbReference type="Proteomes" id="UP001320119"/>
    </source>
</evidence>
<protein>
    <recommendedName>
        <fullName evidence="7">OmpA-like domain-containing protein</fullName>
    </recommendedName>
</protein>
<evidence type="ECO:0000256" key="4">
    <source>
        <dbReference type="PROSITE-ProRule" id="PRU00473"/>
    </source>
</evidence>
<dbReference type="Pfam" id="PF00691">
    <property type="entry name" value="OmpA"/>
    <property type="match status" value="1"/>
</dbReference>
<dbReference type="KEGG" id="marq:MARGE09_P2139"/>
<keyword evidence="9" id="KW-1185">Reference proteome</keyword>
<dbReference type="InterPro" id="IPR006665">
    <property type="entry name" value="OmpA-like"/>
</dbReference>
<dbReference type="PANTHER" id="PTHR30329">
    <property type="entry name" value="STATOR ELEMENT OF FLAGELLAR MOTOR COMPLEX"/>
    <property type="match status" value="1"/>
</dbReference>
<dbReference type="EMBL" id="AP023086">
    <property type="protein sequence ID" value="BCD97938.1"/>
    <property type="molecule type" value="Genomic_DNA"/>
</dbReference>
<keyword evidence="6" id="KW-0732">Signal</keyword>
<sequence>MRSIQTSLFSLCLCLFSSFNPSAFADTNKTALFKEASQALNAANAAQANILAPKGYALGSEHYQKAEVLYAKQKQKERITKELTRATDALKLAAKNAELARLTFAATLKARNDAKGVDSQRLAGDLWQDGEESLLYAATKLEDGNLKRAKSKATDAEKQYRAAELSAIQSSYLDEARKLIKQARKEKVDRHAPKTLLNAETLLADAEKELAENRYDVDYPRSLAKQARYEAKHSLYLAEMVKQLDRGKLTTEEFLLDIEKPLINIATALDMVASFDQGFDVVATSLVQNIESLRADAYELGERKKELSQLESDISTLEKRMGIQSQRIAEQEAQKESLRQVSELFKRNEAVVMTEGRNILIRAVGLTFNPGSSHINSNNFALLQKLKQAAALYPGYSLLIEGHTDAFGGDSANLNLSFARAESVKEYLRTNIDSSTQIDAIGYGETRPIANNETKEGRARNRRIDLVLRPPL</sequence>
<feature type="chain" id="PRO_5042840515" description="OmpA-like domain-containing protein" evidence="6">
    <location>
        <begin position="26"/>
        <end position="472"/>
    </location>
</feature>
<dbReference type="RefSeq" id="WP_236981952.1">
    <property type="nucleotide sequence ID" value="NZ_AP023086.1"/>
</dbReference>
<dbReference type="InterPro" id="IPR050330">
    <property type="entry name" value="Bact_OuterMem_StrucFunc"/>
</dbReference>
<gene>
    <name evidence="8" type="ORF">MARGE09_P2139</name>
</gene>
<evidence type="ECO:0000256" key="3">
    <source>
        <dbReference type="ARBA" id="ARBA00023237"/>
    </source>
</evidence>
<feature type="coiled-coil region" evidence="5">
    <location>
        <begin position="300"/>
        <end position="348"/>
    </location>
</feature>
<evidence type="ECO:0000256" key="5">
    <source>
        <dbReference type="SAM" id="Coils"/>
    </source>
</evidence>
<evidence type="ECO:0000313" key="8">
    <source>
        <dbReference type="EMBL" id="BCD97938.1"/>
    </source>
</evidence>
<feature type="domain" description="OmpA-like" evidence="7">
    <location>
        <begin position="355"/>
        <end position="472"/>
    </location>
</feature>
<keyword evidence="2 4" id="KW-0472">Membrane</keyword>
<dbReference type="Proteomes" id="UP001320119">
    <property type="component" value="Chromosome"/>
</dbReference>
<dbReference type="InterPro" id="IPR036737">
    <property type="entry name" value="OmpA-like_sf"/>
</dbReference>
<keyword evidence="3" id="KW-0998">Cell outer membrane</keyword>
<organism evidence="8 9">
    <name type="scientific">Marinagarivorans cellulosilyticus</name>
    <dbReference type="NCBI Taxonomy" id="2721545"/>
    <lineage>
        <taxon>Bacteria</taxon>
        <taxon>Pseudomonadati</taxon>
        <taxon>Pseudomonadota</taxon>
        <taxon>Gammaproteobacteria</taxon>
        <taxon>Cellvibrionales</taxon>
        <taxon>Cellvibrionaceae</taxon>
        <taxon>Marinagarivorans</taxon>
    </lineage>
</organism>
<evidence type="ECO:0000256" key="1">
    <source>
        <dbReference type="ARBA" id="ARBA00004442"/>
    </source>
</evidence>
<dbReference type="InterPro" id="IPR006664">
    <property type="entry name" value="OMP_bac"/>
</dbReference>
<dbReference type="PANTHER" id="PTHR30329:SF21">
    <property type="entry name" value="LIPOPROTEIN YIAD-RELATED"/>
    <property type="match status" value="1"/>
</dbReference>
<dbReference type="CDD" id="cd07185">
    <property type="entry name" value="OmpA_C-like"/>
    <property type="match status" value="1"/>
</dbReference>
<evidence type="ECO:0000256" key="2">
    <source>
        <dbReference type="ARBA" id="ARBA00023136"/>
    </source>
</evidence>
<dbReference type="PROSITE" id="PS51123">
    <property type="entry name" value="OMPA_2"/>
    <property type="match status" value="1"/>
</dbReference>
<dbReference type="GO" id="GO:0009279">
    <property type="term" value="C:cell outer membrane"/>
    <property type="evidence" value="ECO:0007669"/>
    <property type="project" value="UniProtKB-SubCell"/>
</dbReference>
<accession>A0AAN2BKC8</accession>
<comment type="subcellular location">
    <subcellularLocation>
        <location evidence="1">Cell outer membrane</location>
    </subcellularLocation>
</comment>
<feature type="signal peptide" evidence="6">
    <location>
        <begin position="1"/>
        <end position="25"/>
    </location>
</feature>
<evidence type="ECO:0000256" key="6">
    <source>
        <dbReference type="SAM" id="SignalP"/>
    </source>
</evidence>
<dbReference type="SUPFAM" id="SSF103088">
    <property type="entry name" value="OmpA-like"/>
    <property type="match status" value="1"/>
</dbReference>
<name>A0AAN2BKC8_9GAMM</name>